<name>A0A2X2C9J3_PSELU</name>
<evidence type="ECO:0000313" key="1">
    <source>
        <dbReference type="EMBL" id="MBF8640112.1"/>
    </source>
</evidence>
<dbReference type="RefSeq" id="WP_010795164.1">
    <property type="nucleotide sequence ID" value="NZ_CP053063.1"/>
</dbReference>
<evidence type="ECO:0000313" key="2">
    <source>
        <dbReference type="EMBL" id="MBH3437959.1"/>
    </source>
</evidence>
<dbReference type="Proteomes" id="UP000638986">
    <property type="component" value="Unassembled WGS sequence"/>
</dbReference>
<dbReference type="EMBL" id="JADTXM010000002">
    <property type="protein sequence ID" value="MBH3437959.1"/>
    <property type="molecule type" value="Genomic_DNA"/>
</dbReference>
<evidence type="ECO:0000313" key="6">
    <source>
        <dbReference type="Proteomes" id="UP000638986"/>
    </source>
</evidence>
<proteinExistence type="predicted"/>
<reference evidence="1 5" key="2">
    <citation type="submission" date="2020-10" db="EMBL/GenBank/DDBJ databases">
        <title>Genome sequences of Pseudomonas isolates.</title>
        <authorList>
            <person name="Wessels L."/>
            <person name="Reich F."/>
            <person name="Hammerl J."/>
        </authorList>
    </citation>
    <scope>NUCLEOTIDE SEQUENCE [LARGE SCALE GENOMIC DNA]</scope>
    <source>
        <strain evidence="1 5">20-MO00624-0</strain>
    </source>
</reference>
<protein>
    <submittedName>
        <fullName evidence="3">Uncharacterized protein</fullName>
    </submittedName>
</protein>
<sequence>MIDTTSHNIADLKQHLSNALDEGVNEIKAHQEEGLDIPEAMHERLIRIRSMQESLEKGEDIRLELEHFEAWKKENNLI</sequence>
<organism evidence="3 4">
    <name type="scientific">Pseudomonas luteola</name>
    <dbReference type="NCBI Taxonomy" id="47886"/>
    <lineage>
        <taxon>Bacteria</taxon>
        <taxon>Pseudomonadati</taxon>
        <taxon>Pseudomonadota</taxon>
        <taxon>Gammaproteobacteria</taxon>
        <taxon>Pseudomonadales</taxon>
        <taxon>Pseudomonadaceae</taxon>
        <taxon>Pseudomonas</taxon>
    </lineage>
</organism>
<dbReference type="Proteomes" id="UP000250443">
    <property type="component" value="Unassembled WGS sequence"/>
</dbReference>
<evidence type="ECO:0000313" key="3">
    <source>
        <dbReference type="EMBL" id="SPZ03994.1"/>
    </source>
</evidence>
<dbReference type="GeneID" id="300266390"/>
<gene>
    <name evidence="2" type="ORF">I5Q09_04565</name>
    <name evidence="1" type="ORF">IRZ65_05415</name>
    <name evidence="3" type="ORF">NCTC11842_01337</name>
</gene>
<keyword evidence="5" id="KW-1185">Reference proteome</keyword>
<dbReference type="EMBL" id="UAUF01000009">
    <property type="protein sequence ID" value="SPZ03994.1"/>
    <property type="molecule type" value="Genomic_DNA"/>
</dbReference>
<accession>A0A2X2C9J3</accession>
<reference evidence="2 6" key="3">
    <citation type="submission" date="2020-11" db="EMBL/GenBank/DDBJ databases">
        <title>Enhanced detection system for hospital associated transmission using whole genome sequencing surveillance.</title>
        <authorList>
            <person name="Harrison L.H."/>
            <person name="Van Tyne D."/>
            <person name="Marsh J.W."/>
            <person name="Griffith M.P."/>
            <person name="Snyder D.J."/>
            <person name="Cooper V.S."/>
            <person name="Mustapha M."/>
        </authorList>
    </citation>
    <scope>NUCLEOTIDE SEQUENCE [LARGE SCALE GENOMIC DNA]</scope>
    <source>
        <strain evidence="2 6">PSB00013</strain>
    </source>
</reference>
<dbReference type="Proteomes" id="UP000626180">
    <property type="component" value="Unassembled WGS sequence"/>
</dbReference>
<dbReference type="AlphaFoldDB" id="A0A2X2C9J3"/>
<dbReference type="EMBL" id="JADMCD010000002">
    <property type="protein sequence ID" value="MBF8640112.1"/>
    <property type="molecule type" value="Genomic_DNA"/>
</dbReference>
<evidence type="ECO:0000313" key="4">
    <source>
        <dbReference type="Proteomes" id="UP000250443"/>
    </source>
</evidence>
<evidence type="ECO:0000313" key="5">
    <source>
        <dbReference type="Proteomes" id="UP000626180"/>
    </source>
</evidence>
<reference evidence="3 4" key="1">
    <citation type="submission" date="2018-06" db="EMBL/GenBank/DDBJ databases">
        <authorList>
            <consortium name="Pathogen Informatics"/>
            <person name="Doyle S."/>
        </authorList>
    </citation>
    <scope>NUCLEOTIDE SEQUENCE [LARGE SCALE GENOMIC DNA]</scope>
    <source>
        <strain evidence="3 4">NCTC11842</strain>
    </source>
</reference>